<comment type="caution">
    <text evidence="1">The sequence shown here is derived from an EMBL/GenBank/DDBJ whole genome shotgun (WGS) entry which is preliminary data.</text>
</comment>
<dbReference type="Proteomes" id="UP000030466">
    <property type="component" value="Unassembled WGS sequence"/>
</dbReference>
<dbReference type="EMBL" id="JSUH01000003">
    <property type="protein sequence ID" value="KHD98394.1"/>
    <property type="molecule type" value="Genomic_DNA"/>
</dbReference>
<dbReference type="InterPro" id="IPR029062">
    <property type="entry name" value="Class_I_gatase-like"/>
</dbReference>
<dbReference type="GO" id="GO:0005829">
    <property type="term" value="C:cytosol"/>
    <property type="evidence" value="ECO:0007669"/>
    <property type="project" value="TreeGrafter"/>
</dbReference>
<keyword evidence="1" id="KW-0315">Glutamine amidotransferase</keyword>
<organism evidence="1 2">
    <name type="scientific">Kocuria rosea subsp. polaris</name>
    <dbReference type="NCBI Taxonomy" id="136273"/>
    <lineage>
        <taxon>Bacteria</taxon>
        <taxon>Bacillati</taxon>
        <taxon>Actinomycetota</taxon>
        <taxon>Actinomycetes</taxon>
        <taxon>Micrococcales</taxon>
        <taxon>Micrococcaceae</taxon>
        <taxon>Kocuria</taxon>
    </lineage>
</organism>
<dbReference type="PANTHER" id="PTHR43235">
    <property type="entry name" value="GLUTAMINE AMIDOTRANSFERASE PB2B2.05-RELATED"/>
    <property type="match status" value="1"/>
</dbReference>
<protein>
    <submittedName>
        <fullName evidence="1">Glutamine amidotransferase</fullName>
    </submittedName>
</protein>
<dbReference type="SUPFAM" id="SSF52317">
    <property type="entry name" value="Class I glutamine amidotransferase-like"/>
    <property type="match status" value="1"/>
</dbReference>
<keyword evidence="1" id="KW-0808">Transferase</keyword>
<dbReference type="PROSITE" id="PS51273">
    <property type="entry name" value="GATASE_TYPE_1"/>
    <property type="match status" value="1"/>
</dbReference>
<dbReference type="GO" id="GO:0033969">
    <property type="term" value="F:gamma-glutamyl-gamma-aminobutyrate hydrolase activity"/>
    <property type="evidence" value="ECO:0007669"/>
    <property type="project" value="TreeGrafter"/>
</dbReference>
<dbReference type="GO" id="GO:0006598">
    <property type="term" value="P:polyamine catabolic process"/>
    <property type="evidence" value="ECO:0007669"/>
    <property type="project" value="TreeGrafter"/>
</dbReference>
<dbReference type="PANTHER" id="PTHR43235:SF1">
    <property type="entry name" value="GLUTAMINE AMIDOTRANSFERASE PB2B2.05-RELATED"/>
    <property type="match status" value="1"/>
</dbReference>
<dbReference type="GO" id="GO:0016740">
    <property type="term" value="F:transferase activity"/>
    <property type="evidence" value="ECO:0007669"/>
    <property type="project" value="UniProtKB-KW"/>
</dbReference>
<dbReference type="InterPro" id="IPR044668">
    <property type="entry name" value="PuuD-like"/>
</dbReference>
<sequence length="263" mass="27643">MTPVGLWSLRAKAPTVATVVSLNFPGLTPQTRDLMRRRTRTALQCLVNTGARPILVDSSARELPDPAVTASADAVLVLGGGDVDPALYGAGGPVPNGYGVDRRADLYTVDLLVQSLDRDAPLLAIGRGAQLLNLTCGGTLVPDLGTGHGHRGAPGDPVCPEEEVALEPGSRLAAVFGARRLTVRSDHHQAMGVVAPELRVTAVAEDGVVEATEHLDRTWAVGVQWHPEDSHGSAADRGRLFSAFVEQAGSGRRRVPRSRVLAA</sequence>
<keyword evidence="2" id="KW-1185">Reference proteome</keyword>
<dbReference type="InterPro" id="IPR011697">
    <property type="entry name" value="Peptidase_C26"/>
</dbReference>
<reference evidence="1 2" key="1">
    <citation type="journal article" date="2003" name="Int. J. Syst. Evol. Microbiol.">
        <title>Kocuria polaris sp. nov., an orange-pigmented psychrophilic bacterium isolated from an Antarctic cyanobacterial mat sample.</title>
        <authorList>
            <person name="Reddy G.S."/>
            <person name="Prakash J.S."/>
            <person name="Prabahar V."/>
            <person name="Matsumoto G.I."/>
            <person name="Stackebrandt E."/>
            <person name="Shivaji S."/>
        </authorList>
    </citation>
    <scope>NUCLEOTIDE SEQUENCE [LARGE SCALE GENOMIC DNA]</scope>
    <source>
        <strain evidence="1 2">CMS 76or</strain>
    </source>
</reference>
<evidence type="ECO:0000313" key="2">
    <source>
        <dbReference type="Proteomes" id="UP000030466"/>
    </source>
</evidence>
<evidence type="ECO:0000313" key="1">
    <source>
        <dbReference type="EMBL" id="KHD98394.1"/>
    </source>
</evidence>
<proteinExistence type="predicted"/>
<dbReference type="Pfam" id="PF07722">
    <property type="entry name" value="Peptidase_C26"/>
    <property type="match status" value="1"/>
</dbReference>
<gene>
    <name evidence="1" type="ORF">GY22_04955</name>
</gene>
<dbReference type="AlphaFoldDB" id="A0A0A6VX22"/>
<dbReference type="Gene3D" id="3.40.50.880">
    <property type="match status" value="1"/>
</dbReference>
<accession>A0A0A6VX22</accession>
<name>A0A0A6VX22_KOCRO</name>